<reference evidence="4 5" key="1">
    <citation type="submission" date="2017-12" db="EMBL/GenBank/DDBJ databases">
        <title>Phylogenetic diversity of female urinary microbiome.</title>
        <authorList>
            <person name="Thomas-White K."/>
            <person name="Wolfe A.J."/>
        </authorList>
    </citation>
    <scope>NUCLEOTIDE SEQUENCE [LARGE SCALE GENOMIC DNA]</scope>
    <source>
        <strain evidence="4 5">UMB0426</strain>
    </source>
</reference>
<feature type="chain" id="PRO_5014154433" description="DUF8094 domain-containing protein" evidence="2">
    <location>
        <begin position="23"/>
        <end position="352"/>
    </location>
</feature>
<protein>
    <recommendedName>
        <fullName evidence="3">DUF8094 domain-containing protein</fullName>
    </recommendedName>
</protein>
<feature type="signal peptide" evidence="2">
    <location>
        <begin position="1"/>
        <end position="22"/>
    </location>
</feature>
<dbReference type="Pfam" id="PF26366">
    <property type="entry name" value="DUF8094"/>
    <property type="match status" value="1"/>
</dbReference>
<dbReference type="PROSITE" id="PS51257">
    <property type="entry name" value="PROKAR_LIPOPROTEIN"/>
    <property type="match status" value="1"/>
</dbReference>
<proteinExistence type="predicted"/>
<gene>
    <name evidence="4" type="ORF">CYJ40_06395</name>
</gene>
<name>A0A2I1IGY0_9MICO</name>
<dbReference type="STRING" id="1176165.GCA_001584405_00371"/>
<evidence type="ECO:0000313" key="5">
    <source>
        <dbReference type="Proteomes" id="UP000242755"/>
    </source>
</evidence>
<sequence>MKRALSLMTAAFAGLGLLSACAGAPPIARPAVPQSSEYAKAPLRAGDGSEFITDYTKKLQKALADDGKGLDEIQGGPMLDRTKAEVLVAKAEKKKLGTVGFDKVVAGGPKQSEYPLWFFAFANADDAESGTQALLVTREDANSEWTVQQGLFIDPERVPNLALEDGQVAEAGKQYAVDFGKTVTAVKDYLSGAGKSGGGDSLDDFDPSGDGFKGYRDYVDEYAKDAKSFKRVESRCQPYTEIDFEKFAVKAEGGGAVSMAEMRCTITLEVPDDFNFTLPKQVSAITTGKKNGNRVEIEASIPFLIETSKGKTKLTSPDWFPLSGKQTSAKGEDKGKDEDKGKGEGKGKDSGD</sequence>
<feature type="domain" description="DUF8094" evidence="3">
    <location>
        <begin position="50"/>
        <end position="291"/>
    </location>
</feature>
<feature type="region of interest" description="Disordered" evidence="1">
    <location>
        <begin position="312"/>
        <end position="352"/>
    </location>
</feature>
<dbReference type="RefSeq" id="WP_101672447.1">
    <property type="nucleotide sequence ID" value="NZ_PKGO01000005.1"/>
</dbReference>
<keyword evidence="2" id="KW-0732">Signal</keyword>
<evidence type="ECO:0000259" key="3">
    <source>
        <dbReference type="Pfam" id="PF26366"/>
    </source>
</evidence>
<evidence type="ECO:0000256" key="1">
    <source>
        <dbReference type="SAM" id="MobiDB-lite"/>
    </source>
</evidence>
<organism evidence="4 5">
    <name type="scientific">Brevibacterium ravenspurgense</name>
    <dbReference type="NCBI Taxonomy" id="479117"/>
    <lineage>
        <taxon>Bacteria</taxon>
        <taxon>Bacillati</taxon>
        <taxon>Actinomycetota</taxon>
        <taxon>Actinomycetes</taxon>
        <taxon>Micrococcales</taxon>
        <taxon>Brevibacteriaceae</taxon>
        <taxon>Brevibacterium</taxon>
    </lineage>
</organism>
<comment type="caution">
    <text evidence="4">The sequence shown here is derived from an EMBL/GenBank/DDBJ whole genome shotgun (WGS) entry which is preliminary data.</text>
</comment>
<dbReference type="InterPro" id="IPR058407">
    <property type="entry name" value="DUF8094"/>
</dbReference>
<dbReference type="Proteomes" id="UP000242755">
    <property type="component" value="Unassembled WGS sequence"/>
</dbReference>
<dbReference type="EMBL" id="PKGO01000005">
    <property type="protein sequence ID" value="PKY70352.1"/>
    <property type="molecule type" value="Genomic_DNA"/>
</dbReference>
<evidence type="ECO:0000313" key="4">
    <source>
        <dbReference type="EMBL" id="PKY70352.1"/>
    </source>
</evidence>
<dbReference type="AlphaFoldDB" id="A0A2I1IGY0"/>
<accession>A0A2I1IGY0</accession>
<feature type="compositionally biased region" description="Basic and acidic residues" evidence="1">
    <location>
        <begin position="330"/>
        <end position="352"/>
    </location>
</feature>
<evidence type="ECO:0000256" key="2">
    <source>
        <dbReference type="SAM" id="SignalP"/>
    </source>
</evidence>